<evidence type="ECO:0000256" key="2">
    <source>
        <dbReference type="ARBA" id="ARBA00022729"/>
    </source>
</evidence>
<dbReference type="PANTHER" id="PTHR30036:SF1">
    <property type="entry name" value="D-XYLOSE-BINDING PERIPLASMIC PROTEIN"/>
    <property type="match status" value="1"/>
</dbReference>
<dbReference type="RefSeq" id="WP_193638240.1">
    <property type="nucleotide sequence ID" value="NZ_JADCSA010000008.1"/>
</dbReference>
<organism evidence="4 5">
    <name type="scientific">Nocardioides malaquae</name>
    <dbReference type="NCBI Taxonomy" id="2773426"/>
    <lineage>
        <taxon>Bacteria</taxon>
        <taxon>Bacillati</taxon>
        <taxon>Actinomycetota</taxon>
        <taxon>Actinomycetes</taxon>
        <taxon>Propionibacteriales</taxon>
        <taxon>Nocardioidaceae</taxon>
        <taxon>Nocardioides</taxon>
    </lineage>
</organism>
<dbReference type="PANTHER" id="PTHR30036">
    <property type="entry name" value="D-XYLOSE-BINDING PERIPLASMIC PROTEIN"/>
    <property type="match status" value="1"/>
</dbReference>
<keyword evidence="2" id="KW-0732">Signal</keyword>
<evidence type="ECO:0000313" key="5">
    <source>
        <dbReference type="Proteomes" id="UP000756387"/>
    </source>
</evidence>
<proteinExistence type="predicted"/>
<dbReference type="InterPro" id="IPR050555">
    <property type="entry name" value="Bact_Solute-Bind_Prot2"/>
</dbReference>
<dbReference type="InterPro" id="IPR025997">
    <property type="entry name" value="SBP_2_dom"/>
</dbReference>
<dbReference type="SUPFAM" id="SSF53822">
    <property type="entry name" value="Periplasmic binding protein-like I"/>
    <property type="match status" value="1"/>
</dbReference>
<evidence type="ECO:0000259" key="3">
    <source>
        <dbReference type="Pfam" id="PF13407"/>
    </source>
</evidence>
<reference evidence="4 5" key="1">
    <citation type="submission" date="2020-10" db="EMBL/GenBank/DDBJ databases">
        <title>Nocardioides sp. isolated from sludge.</title>
        <authorList>
            <person name="Zhang X."/>
        </authorList>
    </citation>
    <scope>NUCLEOTIDE SEQUENCE [LARGE SCALE GENOMIC DNA]</scope>
    <source>
        <strain evidence="4 5">Y6</strain>
    </source>
</reference>
<comment type="subcellular location">
    <subcellularLocation>
        <location evidence="1">Cell envelope</location>
    </subcellularLocation>
</comment>
<dbReference type="InterPro" id="IPR028082">
    <property type="entry name" value="Peripla_BP_I"/>
</dbReference>
<keyword evidence="5" id="KW-1185">Reference proteome</keyword>
<accession>A0ABR9RUU5</accession>
<dbReference type="Gene3D" id="3.40.50.2300">
    <property type="match status" value="2"/>
</dbReference>
<dbReference type="EMBL" id="JADCSA010000008">
    <property type="protein sequence ID" value="MBE7324900.1"/>
    <property type="molecule type" value="Genomic_DNA"/>
</dbReference>
<dbReference type="PROSITE" id="PS51257">
    <property type="entry name" value="PROKAR_LIPOPROTEIN"/>
    <property type="match status" value="1"/>
</dbReference>
<evidence type="ECO:0000313" key="4">
    <source>
        <dbReference type="EMBL" id="MBE7324900.1"/>
    </source>
</evidence>
<name>A0ABR9RUU5_9ACTN</name>
<feature type="domain" description="Periplasmic binding protein" evidence="3">
    <location>
        <begin position="34"/>
        <end position="285"/>
    </location>
</feature>
<sequence>MRSSLRLVLAVLVTVAGLGLAGCVKPDKAVVAFLLASSQAERWQAVDEPVFAQHLEDSCRGCDYLTWTADGDAERQAQQFDEALEAGADVIVLNAVDGERAAEMIAAAEEVPVIAYDRFLPGADHFVSADPAVIGRLMATALVDAVGRRARVMMVNGAAGDDNATQIREAARGVFRRHRVEVVAEARPDSWSAEEAEEFVRAERSRLGRVDALLVGNDTQASGVVAAFDDLGLARGQRPWISGQDAELAAVRRLVAGEQGMTVYKQIRTMAQRAADAAIDLMLGESPEGSTDYQGVPATLVEPVAVTPATVAETVVRDGVHTLDDICDGATRRACEDLALR</sequence>
<gene>
    <name evidence="4" type="ORF">IEQ44_09550</name>
</gene>
<dbReference type="Pfam" id="PF13407">
    <property type="entry name" value="Peripla_BP_4"/>
    <property type="match status" value="1"/>
</dbReference>
<dbReference type="Proteomes" id="UP000756387">
    <property type="component" value="Unassembled WGS sequence"/>
</dbReference>
<protein>
    <submittedName>
        <fullName evidence="4">Substrate-binding domain-containing protein</fullName>
    </submittedName>
</protein>
<evidence type="ECO:0000256" key="1">
    <source>
        <dbReference type="ARBA" id="ARBA00004196"/>
    </source>
</evidence>
<comment type="caution">
    <text evidence="4">The sequence shown here is derived from an EMBL/GenBank/DDBJ whole genome shotgun (WGS) entry which is preliminary data.</text>
</comment>